<keyword evidence="2" id="KW-1185">Reference proteome</keyword>
<evidence type="ECO:0000313" key="2">
    <source>
        <dbReference type="Proteomes" id="UP001610446"/>
    </source>
</evidence>
<reference evidence="1 2" key="1">
    <citation type="submission" date="2024-07" db="EMBL/GenBank/DDBJ databases">
        <title>Section-level genome sequencing and comparative genomics of Aspergillus sections Usti and Cavernicolus.</title>
        <authorList>
            <consortium name="Lawrence Berkeley National Laboratory"/>
            <person name="Nybo J.L."/>
            <person name="Vesth T.C."/>
            <person name="Theobald S."/>
            <person name="Frisvad J.C."/>
            <person name="Larsen T.O."/>
            <person name="Kjaerboelling I."/>
            <person name="Rothschild-Mancinelli K."/>
            <person name="Lyhne E.K."/>
            <person name="Kogle M.E."/>
            <person name="Barry K."/>
            <person name="Clum A."/>
            <person name="Na H."/>
            <person name="Ledsgaard L."/>
            <person name="Lin J."/>
            <person name="Lipzen A."/>
            <person name="Kuo A."/>
            <person name="Riley R."/>
            <person name="Mondo S."/>
            <person name="Labutti K."/>
            <person name="Haridas S."/>
            <person name="Pangalinan J."/>
            <person name="Salamov A.A."/>
            <person name="Simmons B.A."/>
            <person name="Magnuson J.K."/>
            <person name="Chen J."/>
            <person name="Drula E."/>
            <person name="Henrissat B."/>
            <person name="Wiebenga A."/>
            <person name="Lubbers R.J."/>
            <person name="Gomes A.C."/>
            <person name="Makela M.R."/>
            <person name="Stajich J."/>
            <person name="Grigoriev I.V."/>
            <person name="Mortensen U.H."/>
            <person name="De Vries R.P."/>
            <person name="Baker S.E."/>
            <person name="Andersen M.R."/>
        </authorList>
    </citation>
    <scope>NUCLEOTIDE SEQUENCE [LARGE SCALE GENOMIC DNA]</scope>
    <source>
        <strain evidence="1 2">CBS 123904</strain>
    </source>
</reference>
<name>A0ABR4K7Z9_9EURO</name>
<evidence type="ECO:0000313" key="1">
    <source>
        <dbReference type="EMBL" id="KAL2848439.1"/>
    </source>
</evidence>
<organism evidence="1 2">
    <name type="scientific">Aspergillus pseudoustus</name>
    <dbReference type="NCBI Taxonomy" id="1810923"/>
    <lineage>
        <taxon>Eukaryota</taxon>
        <taxon>Fungi</taxon>
        <taxon>Dikarya</taxon>
        <taxon>Ascomycota</taxon>
        <taxon>Pezizomycotina</taxon>
        <taxon>Eurotiomycetes</taxon>
        <taxon>Eurotiomycetidae</taxon>
        <taxon>Eurotiales</taxon>
        <taxon>Aspergillaceae</taxon>
        <taxon>Aspergillus</taxon>
        <taxon>Aspergillus subgen. Nidulantes</taxon>
    </lineage>
</organism>
<comment type="caution">
    <text evidence="1">The sequence shown here is derived from an EMBL/GenBank/DDBJ whole genome shotgun (WGS) entry which is preliminary data.</text>
</comment>
<protein>
    <submittedName>
        <fullName evidence="1">Uncharacterized protein</fullName>
    </submittedName>
</protein>
<accession>A0ABR4K7Z9</accession>
<dbReference type="Proteomes" id="UP001610446">
    <property type="component" value="Unassembled WGS sequence"/>
</dbReference>
<sequence>MLDIQAQVDIGQLSVAGLGMFAPVLAAFSADDVSPMAMVQLDKLGAAFPISGPKALQVADCLQRFSSTKIERLGILIGWRRGDTASYMAKSSSGQPVALLCACLGDLFPVDYGTVLYHLSEKAVAASYAVASPFQLRAAGDPLRAKLACLGFGNVLAKNAARIHDAYKYLNVPVPSDIHEPLSVETVVHLLHSISCALRQEYCIVRVSGTVGLGYIAGLVMMLFPDDALISVANYVIHAGPRRSIILELKETQFESPPQIVMEDLLEYSNTITLPIVPQQSSTSHPPKASFRWEGWIANRLRLDFFEYGFDTLYPSMLRQPELKLDNGIFFELVEGRLEHRGIPYTSIVSVRDTSRYLKATESLYALEALSLRPTSFGAHSDLQFNIAPGNDIKERFLCLRLTATYSGQNIVINLRTRIAASYSVAHSTSCEHPQDSSLDPSTLGKVIATSIAAPAAKYDRIAIVQVAGNPTAQLLSCVPGVSSYPAEGLLSKLRLPTGDCRS</sequence>
<proteinExistence type="predicted"/>
<gene>
    <name evidence="1" type="ORF">BJY01DRAFT_246450</name>
</gene>
<dbReference type="EMBL" id="JBFXLU010000050">
    <property type="protein sequence ID" value="KAL2848439.1"/>
    <property type="molecule type" value="Genomic_DNA"/>
</dbReference>